<evidence type="ECO:0000256" key="2">
    <source>
        <dbReference type="ARBA" id="ARBA00023043"/>
    </source>
</evidence>
<dbReference type="SUPFAM" id="SSF48403">
    <property type="entry name" value="Ankyrin repeat"/>
    <property type="match status" value="1"/>
</dbReference>
<dbReference type="InterPro" id="IPR036770">
    <property type="entry name" value="Ankyrin_rpt-contain_sf"/>
</dbReference>
<reference evidence="3" key="1">
    <citation type="submission" date="2018-10" db="EMBL/GenBank/DDBJ databases">
        <title>Hidden diversity of soil giant viruses.</title>
        <authorList>
            <person name="Schulz F."/>
            <person name="Alteio L."/>
            <person name="Goudeau D."/>
            <person name="Ryan E.M."/>
            <person name="Malmstrom R.R."/>
            <person name="Blanchard J."/>
            <person name="Woyke T."/>
        </authorList>
    </citation>
    <scope>NUCLEOTIDE SEQUENCE</scope>
    <source>
        <strain evidence="3">HAV1</strain>
    </source>
</reference>
<organism evidence="3">
    <name type="scientific">Harvfovirus sp</name>
    <dbReference type="NCBI Taxonomy" id="2487768"/>
    <lineage>
        <taxon>Viruses</taxon>
        <taxon>Varidnaviria</taxon>
        <taxon>Bamfordvirae</taxon>
        <taxon>Nucleocytoviricota</taxon>
        <taxon>Megaviricetes</taxon>
        <taxon>Imitervirales</taxon>
        <taxon>Mimiviridae</taxon>
        <taxon>Klosneuvirinae</taxon>
    </lineage>
</organism>
<name>A0A3G5A356_9VIRU</name>
<dbReference type="PANTHER" id="PTHR24198:SF165">
    <property type="entry name" value="ANKYRIN REPEAT-CONTAINING PROTEIN-RELATED"/>
    <property type="match status" value="1"/>
</dbReference>
<protein>
    <recommendedName>
        <fullName evidence="4">Ankyrin repeat protein</fullName>
    </recommendedName>
</protein>
<dbReference type="Pfam" id="PF00023">
    <property type="entry name" value="Ank"/>
    <property type="match status" value="1"/>
</dbReference>
<evidence type="ECO:0008006" key="4">
    <source>
        <dbReference type="Google" id="ProtNLM"/>
    </source>
</evidence>
<dbReference type="SMART" id="SM00248">
    <property type="entry name" value="ANK"/>
    <property type="match status" value="4"/>
</dbReference>
<dbReference type="EMBL" id="MK072285">
    <property type="protein sequence ID" value="AYV81580.1"/>
    <property type="molecule type" value="Genomic_DNA"/>
</dbReference>
<dbReference type="InterPro" id="IPR002110">
    <property type="entry name" value="Ankyrin_rpt"/>
</dbReference>
<accession>A0A3G5A356</accession>
<dbReference type="PANTHER" id="PTHR24198">
    <property type="entry name" value="ANKYRIN REPEAT AND PROTEIN KINASE DOMAIN-CONTAINING PROTEIN"/>
    <property type="match status" value="1"/>
</dbReference>
<sequence>TPIFSVICDRSPSLALEILNIDESINLELRDDYFSTILQRCVQKGNIQMVRELVKKGANIYTSDDDEANIVVVCCDVNQPEIAVYLLTIFDPKKEDFLFKKNNMGFNFLDFAYLYDLVEVIELAEKLYPKKCFVDKKLGVTNGYRLDPRYTSMSDILLVESNLNQIESTLFEACHQYDLLKIQKILSCEVEIDVNKQLNGKNLLCYLGVPRGESQDIDYFCVLDSLFKRGFDAKDISLVEIGERLTTLMPIDHEYEDFFAYQDRLVDFFAMLIDRGANIFDKTNDSDYFSAILAAHIPRVGRLLLERVSINLETVMKHDGMTILLKAVAIGNKKIVDILIKKGANLSAVDNFGKNILSIACECNSGMIGEYLIDLLVDKRIYDIFVEDKNGRSFLTAAFQKNFVGVINKIRMLYRKFIKESIFCVGMYDYMNLIYIVESYIL</sequence>
<dbReference type="Gene3D" id="1.25.40.20">
    <property type="entry name" value="Ankyrin repeat-containing domain"/>
    <property type="match status" value="2"/>
</dbReference>
<dbReference type="PROSITE" id="PS50297">
    <property type="entry name" value="ANK_REP_REGION"/>
    <property type="match status" value="1"/>
</dbReference>
<dbReference type="PROSITE" id="PS50088">
    <property type="entry name" value="ANK_REPEAT"/>
    <property type="match status" value="2"/>
</dbReference>
<feature type="non-terminal residue" evidence="3">
    <location>
        <position position="1"/>
    </location>
</feature>
<proteinExistence type="predicted"/>
<keyword evidence="2" id="KW-0040">ANK repeat</keyword>
<gene>
    <name evidence="3" type="ORF">Harvfovirus43_1</name>
</gene>
<keyword evidence="1" id="KW-0677">Repeat</keyword>
<dbReference type="Pfam" id="PF12796">
    <property type="entry name" value="Ank_2"/>
    <property type="match status" value="1"/>
</dbReference>
<evidence type="ECO:0000313" key="3">
    <source>
        <dbReference type="EMBL" id="AYV81580.1"/>
    </source>
</evidence>
<evidence type="ECO:0000256" key="1">
    <source>
        <dbReference type="ARBA" id="ARBA00022737"/>
    </source>
</evidence>